<accession>A0AAD7V6C1</accession>
<dbReference type="GeneID" id="83212552"/>
<dbReference type="SUPFAM" id="SSF81901">
    <property type="entry name" value="HCP-like"/>
    <property type="match status" value="1"/>
</dbReference>
<dbReference type="EMBL" id="JARTCD010000020">
    <property type="protein sequence ID" value="KAJ8659100.1"/>
    <property type="molecule type" value="Genomic_DNA"/>
</dbReference>
<keyword evidence="4" id="KW-1185">Reference proteome</keyword>
<keyword evidence="1" id="KW-0677">Repeat</keyword>
<feature type="compositionally biased region" description="Low complexity" evidence="2">
    <location>
        <begin position="79"/>
        <end position="106"/>
    </location>
</feature>
<dbReference type="InterPro" id="IPR006597">
    <property type="entry name" value="Sel1-like"/>
</dbReference>
<proteinExistence type="predicted"/>
<evidence type="ECO:0000256" key="2">
    <source>
        <dbReference type="SAM" id="MobiDB-lite"/>
    </source>
</evidence>
<feature type="region of interest" description="Disordered" evidence="2">
    <location>
        <begin position="497"/>
        <end position="523"/>
    </location>
</feature>
<evidence type="ECO:0008006" key="5">
    <source>
        <dbReference type="Google" id="ProtNLM"/>
    </source>
</evidence>
<dbReference type="Gene3D" id="1.25.40.10">
    <property type="entry name" value="Tetratricopeptide repeat domain"/>
    <property type="match status" value="1"/>
</dbReference>
<dbReference type="PANTHER" id="PTHR46430">
    <property type="entry name" value="PROTEIN SKT5-RELATED"/>
    <property type="match status" value="1"/>
</dbReference>
<name>A0AAD7V6C1_9FUNG</name>
<feature type="compositionally biased region" description="Polar residues" evidence="2">
    <location>
        <begin position="107"/>
        <end position="126"/>
    </location>
</feature>
<comment type="caution">
    <text evidence="3">The sequence shown here is derived from an EMBL/GenBank/DDBJ whole genome shotgun (WGS) entry which is preliminary data.</text>
</comment>
<evidence type="ECO:0000313" key="3">
    <source>
        <dbReference type="EMBL" id="KAJ8659100.1"/>
    </source>
</evidence>
<evidence type="ECO:0000256" key="1">
    <source>
        <dbReference type="ARBA" id="ARBA00022737"/>
    </source>
</evidence>
<dbReference type="Pfam" id="PF08238">
    <property type="entry name" value="Sel1"/>
    <property type="match status" value="7"/>
</dbReference>
<dbReference type="InterPro" id="IPR011990">
    <property type="entry name" value="TPR-like_helical_dom_sf"/>
</dbReference>
<dbReference type="AlphaFoldDB" id="A0AAD7V6C1"/>
<dbReference type="SMART" id="SM00671">
    <property type="entry name" value="SEL1"/>
    <property type="match status" value="7"/>
</dbReference>
<dbReference type="RefSeq" id="XP_058344013.1">
    <property type="nucleotide sequence ID" value="XM_058485186.1"/>
</dbReference>
<dbReference type="InterPro" id="IPR051726">
    <property type="entry name" value="Chitin_Synth_Reg"/>
</dbReference>
<reference evidence="3 4" key="1">
    <citation type="submission" date="2023-03" db="EMBL/GenBank/DDBJ databases">
        <title>Genome sequence of Lichtheimia ornata CBS 291.66.</title>
        <authorList>
            <person name="Mohabir J.T."/>
            <person name="Shea T.P."/>
            <person name="Kurbessoian T."/>
            <person name="Berby B."/>
            <person name="Fontaine J."/>
            <person name="Livny J."/>
            <person name="Gnirke A."/>
            <person name="Stajich J.E."/>
            <person name="Cuomo C.A."/>
        </authorList>
    </citation>
    <scope>NUCLEOTIDE SEQUENCE [LARGE SCALE GENOMIC DNA]</scope>
    <source>
        <strain evidence="3">CBS 291.66</strain>
    </source>
</reference>
<organism evidence="3 4">
    <name type="scientific">Lichtheimia ornata</name>
    <dbReference type="NCBI Taxonomy" id="688661"/>
    <lineage>
        <taxon>Eukaryota</taxon>
        <taxon>Fungi</taxon>
        <taxon>Fungi incertae sedis</taxon>
        <taxon>Mucoromycota</taxon>
        <taxon>Mucoromycotina</taxon>
        <taxon>Mucoromycetes</taxon>
        <taxon>Mucorales</taxon>
        <taxon>Lichtheimiaceae</taxon>
        <taxon>Lichtheimia</taxon>
    </lineage>
</organism>
<evidence type="ECO:0000313" key="4">
    <source>
        <dbReference type="Proteomes" id="UP001234581"/>
    </source>
</evidence>
<sequence length="523" mass="57443">MIHHSTGTDVANPILLNTPPPTPLKEPLLFSPPTTVSKQSPEKQSEKKPQQPQYIEVIAPDTPPPAAASVDSKQKEKSPLSIDSLSQSSNASLPLPSPQSATTPQQELSPRSSATPSHTLDGGSTRSSSMVSVSVLGDQQLLDHSHLKPGHRASLLSYAQTINMYRDNAKKTNSPDIQCDFAIFMVEAAKPLATEGATAAERWAYLTEAEKLLRQLSARGHAESQYYLGNLYAAGMLSKKGKNEFDKAFPLFVQATKHHHADASFRAAKCYEDGLGTRKDRSKAVQFYRKAATLSHPGAMYRLGVAQVYGELSISKNARDGVKWLKRAAEAATPEYPHAIHELAQLHETGIKNVVFVDLDYAVSLYAQAADLGYAPSAYRLGECYEYGRLNCDQDPALSIHYYTIAAQQGHCEGCFALTAWYLVGSPEVLPQSDEQAYVWAYRAAEMGLAKAEYAVGYFTEVGIGTISDPDEAFEWYSRAAQHGDKRAIQRIQAQQGLNADQHDGHHHHGKKNKRRQDSCMIM</sequence>
<feature type="compositionally biased region" description="Basic residues" evidence="2">
    <location>
        <begin position="505"/>
        <end position="515"/>
    </location>
</feature>
<gene>
    <name evidence="3" type="ORF">O0I10_005139</name>
</gene>
<dbReference type="PANTHER" id="PTHR46430:SF1">
    <property type="entry name" value="CHITIN SYNTHASE REGULATOR SKT5-RELATED"/>
    <property type="match status" value="1"/>
</dbReference>
<protein>
    <recommendedName>
        <fullName evidence="5">HCP-like protein</fullName>
    </recommendedName>
</protein>
<dbReference type="Proteomes" id="UP001234581">
    <property type="component" value="Unassembled WGS sequence"/>
</dbReference>
<feature type="region of interest" description="Disordered" evidence="2">
    <location>
        <begin position="1"/>
        <end position="131"/>
    </location>
</feature>
<feature type="compositionally biased region" description="Basic and acidic residues" evidence="2">
    <location>
        <begin position="40"/>
        <end position="49"/>
    </location>
</feature>